<dbReference type="GO" id="GO:0002143">
    <property type="term" value="P:tRNA wobble position uridine thiolation"/>
    <property type="evidence" value="ECO:0007669"/>
    <property type="project" value="TreeGrafter"/>
</dbReference>
<dbReference type="InterPro" id="IPR004506">
    <property type="entry name" value="MnmA-like"/>
</dbReference>
<dbReference type="NCBIfam" id="NF001138">
    <property type="entry name" value="PRK00143.1"/>
    <property type="match status" value="1"/>
</dbReference>
<name>A0A644ZCV3_9ZZZZ</name>
<evidence type="ECO:0000256" key="1">
    <source>
        <dbReference type="ARBA" id="ARBA00022555"/>
    </source>
</evidence>
<dbReference type="InterPro" id="IPR046885">
    <property type="entry name" value="MnmA-like_C"/>
</dbReference>
<dbReference type="GO" id="GO:0005524">
    <property type="term" value="F:ATP binding"/>
    <property type="evidence" value="ECO:0007669"/>
    <property type="project" value="UniProtKB-KW"/>
</dbReference>
<dbReference type="PANTHER" id="PTHR11933:SF5">
    <property type="entry name" value="MITOCHONDRIAL TRNA-SPECIFIC 2-THIOURIDYLASE 1"/>
    <property type="match status" value="1"/>
</dbReference>
<dbReference type="Gene3D" id="3.40.50.620">
    <property type="entry name" value="HUPs"/>
    <property type="match status" value="1"/>
</dbReference>
<keyword evidence="4" id="KW-0547">Nucleotide-binding</keyword>
<gene>
    <name evidence="10" type="primary">mnmA_29</name>
    <name evidence="10" type="ORF">SDC9_85146</name>
</gene>
<evidence type="ECO:0000256" key="6">
    <source>
        <dbReference type="ARBA" id="ARBA00022884"/>
    </source>
</evidence>
<proteinExistence type="inferred from homology"/>
<keyword evidence="1" id="KW-0820">tRNA-binding</keyword>
<evidence type="ECO:0000259" key="8">
    <source>
        <dbReference type="Pfam" id="PF20258"/>
    </source>
</evidence>
<evidence type="ECO:0000256" key="7">
    <source>
        <dbReference type="ARBA" id="ARBA00023157"/>
    </source>
</evidence>
<keyword evidence="7" id="KW-1015">Disulfide bond</keyword>
<keyword evidence="2 10" id="KW-0808">Transferase</keyword>
<reference evidence="10" key="1">
    <citation type="submission" date="2019-08" db="EMBL/GenBank/DDBJ databases">
        <authorList>
            <person name="Kucharzyk K."/>
            <person name="Murdoch R.W."/>
            <person name="Higgins S."/>
            <person name="Loffler F."/>
        </authorList>
    </citation>
    <scope>NUCLEOTIDE SEQUENCE</scope>
</reference>
<dbReference type="FunFam" id="2.30.30.280:FF:000001">
    <property type="entry name" value="tRNA-specific 2-thiouridylase MnmA"/>
    <property type="match status" value="1"/>
</dbReference>
<dbReference type="NCBIfam" id="TIGR00420">
    <property type="entry name" value="trmU"/>
    <property type="match status" value="1"/>
</dbReference>
<feature type="domain" description="tRNA-specific 2-thiouridylase MnmA-like central" evidence="9">
    <location>
        <begin position="199"/>
        <end position="250"/>
    </location>
</feature>
<keyword evidence="3" id="KW-0819">tRNA processing</keyword>
<dbReference type="InterPro" id="IPR014729">
    <property type="entry name" value="Rossmann-like_a/b/a_fold"/>
</dbReference>
<protein>
    <submittedName>
        <fullName evidence="10">tRNA-specific 2-thiouridylase MnmA</fullName>
        <ecNumber evidence="10">2.8.1.13</ecNumber>
    </submittedName>
</protein>
<keyword evidence="5" id="KW-0067">ATP-binding</keyword>
<comment type="caution">
    <text evidence="10">The sequence shown here is derived from an EMBL/GenBank/DDBJ whole genome shotgun (WGS) entry which is preliminary data.</text>
</comment>
<dbReference type="CDD" id="cd01998">
    <property type="entry name" value="MnmA_TRMU-like"/>
    <property type="match status" value="1"/>
</dbReference>
<dbReference type="AlphaFoldDB" id="A0A644ZCV3"/>
<dbReference type="SUPFAM" id="SSF52402">
    <property type="entry name" value="Adenine nucleotide alpha hydrolases-like"/>
    <property type="match status" value="1"/>
</dbReference>
<dbReference type="Pfam" id="PF20259">
    <property type="entry name" value="tRNA_Me_trans_M"/>
    <property type="match status" value="1"/>
</dbReference>
<dbReference type="Gene3D" id="2.40.30.10">
    <property type="entry name" value="Translation factors"/>
    <property type="match status" value="1"/>
</dbReference>
<dbReference type="EC" id="2.8.1.13" evidence="10"/>
<dbReference type="EMBL" id="VSSQ01008313">
    <property type="protein sequence ID" value="MPM38517.1"/>
    <property type="molecule type" value="Genomic_DNA"/>
</dbReference>
<evidence type="ECO:0000256" key="4">
    <source>
        <dbReference type="ARBA" id="ARBA00022741"/>
    </source>
</evidence>
<evidence type="ECO:0000256" key="3">
    <source>
        <dbReference type="ARBA" id="ARBA00022694"/>
    </source>
</evidence>
<dbReference type="GO" id="GO:0000049">
    <property type="term" value="F:tRNA binding"/>
    <property type="evidence" value="ECO:0007669"/>
    <property type="project" value="UniProtKB-KW"/>
</dbReference>
<dbReference type="GO" id="GO:0103016">
    <property type="term" value="F:tRNA-uridine 2-sulfurtransferase activity"/>
    <property type="evidence" value="ECO:0007669"/>
    <property type="project" value="UniProtKB-EC"/>
</dbReference>
<keyword evidence="6" id="KW-0694">RNA-binding</keyword>
<dbReference type="Pfam" id="PF03054">
    <property type="entry name" value="tRNA_Me_trans"/>
    <property type="match status" value="1"/>
</dbReference>
<evidence type="ECO:0000313" key="10">
    <source>
        <dbReference type="EMBL" id="MPM38517.1"/>
    </source>
</evidence>
<evidence type="ECO:0000256" key="2">
    <source>
        <dbReference type="ARBA" id="ARBA00022679"/>
    </source>
</evidence>
<dbReference type="PANTHER" id="PTHR11933">
    <property type="entry name" value="TRNA 5-METHYLAMINOMETHYL-2-THIOURIDYLATE -METHYLTRANSFERASE"/>
    <property type="match status" value="1"/>
</dbReference>
<evidence type="ECO:0000256" key="5">
    <source>
        <dbReference type="ARBA" id="ARBA00022840"/>
    </source>
</evidence>
<evidence type="ECO:0000259" key="9">
    <source>
        <dbReference type="Pfam" id="PF20259"/>
    </source>
</evidence>
<dbReference type="HAMAP" id="MF_00144">
    <property type="entry name" value="tRNA_thiouridyl_MnmA"/>
    <property type="match status" value="1"/>
</dbReference>
<dbReference type="Pfam" id="PF20258">
    <property type="entry name" value="tRNA_Me_trans_C"/>
    <property type="match status" value="1"/>
</dbReference>
<sequence>MKKSVVLGLSGGVDSAVGARLLLEAGWEVLPLWLDIGLGGGEDAAAAAASLGLRLERADIRGALEQYVCAPFASDYLAGRTPLPCAHCNRLVKFPALLSLADRIGAQFVATGHYARCEDGLLKKGAPANDQSYMLARLPKKILPRVIFPLGDYEKTQVRALARSYGLPVAEKRDSMELCFIPDNDYGAWLEKRGNMPPAGDFIDAAGSVLGRHKGIHHYTLGQRRGLGISAESRLFVSDIKPETNQVVLSTGEDLFYSRIVCSNLNWLADAPLEDPIRVTVRLRHTKAESAATLSPGEAGVILELEKPARAPTPGQLAVFYLGDLVLGSAWIESSFQ</sequence>
<dbReference type="InterPro" id="IPR023382">
    <property type="entry name" value="MnmA-like_central_sf"/>
</dbReference>
<feature type="domain" description="tRNA-specific 2-thiouridylase MnmA-like C-terminal" evidence="8">
    <location>
        <begin position="260"/>
        <end position="332"/>
    </location>
</feature>
<organism evidence="10">
    <name type="scientific">bioreactor metagenome</name>
    <dbReference type="NCBI Taxonomy" id="1076179"/>
    <lineage>
        <taxon>unclassified sequences</taxon>
        <taxon>metagenomes</taxon>
        <taxon>ecological metagenomes</taxon>
    </lineage>
</organism>
<dbReference type="Gene3D" id="2.30.30.280">
    <property type="entry name" value="Adenine nucleotide alpha hydrolases-like domains"/>
    <property type="match status" value="1"/>
</dbReference>
<dbReference type="InterPro" id="IPR046884">
    <property type="entry name" value="MnmA-like_central"/>
</dbReference>
<accession>A0A644ZCV3</accession>